<feature type="region of interest" description="Disordered" evidence="1">
    <location>
        <begin position="1"/>
        <end position="22"/>
    </location>
</feature>
<dbReference type="EMBL" id="JAGGLP010000005">
    <property type="protein sequence ID" value="MBP2049686.1"/>
    <property type="molecule type" value="Genomic_DNA"/>
</dbReference>
<organism evidence="2 4">
    <name type="scientific">Streptomyces griseochromogenes</name>
    <dbReference type="NCBI Taxonomy" id="68214"/>
    <lineage>
        <taxon>Bacteria</taxon>
        <taxon>Bacillati</taxon>
        <taxon>Actinomycetota</taxon>
        <taxon>Actinomycetes</taxon>
        <taxon>Kitasatosporales</taxon>
        <taxon>Streptomycetaceae</taxon>
        <taxon>Streptomyces</taxon>
    </lineage>
</organism>
<dbReference type="AlphaFoldDB" id="A0A1B1AYD3"/>
<accession>A0A1B1AYD3</accession>
<evidence type="ECO:0000313" key="5">
    <source>
        <dbReference type="Proteomes" id="UP001519309"/>
    </source>
</evidence>
<name>A0A1B1AYD3_9ACTN</name>
<keyword evidence="5" id="KW-1185">Reference proteome</keyword>
<dbReference type="EMBL" id="CP016279">
    <property type="protein sequence ID" value="ANP51540.1"/>
    <property type="molecule type" value="Genomic_DNA"/>
</dbReference>
<proteinExistence type="predicted"/>
<protein>
    <submittedName>
        <fullName evidence="2">Uncharacterized protein</fullName>
    </submittedName>
</protein>
<dbReference type="KEGG" id="sgs:AVL59_19725"/>
<evidence type="ECO:0000256" key="1">
    <source>
        <dbReference type="SAM" id="MobiDB-lite"/>
    </source>
</evidence>
<evidence type="ECO:0000313" key="4">
    <source>
        <dbReference type="Proteomes" id="UP000092659"/>
    </source>
</evidence>
<dbReference type="Proteomes" id="UP001519309">
    <property type="component" value="Unassembled WGS sequence"/>
</dbReference>
<reference evidence="3 5" key="2">
    <citation type="submission" date="2021-03" db="EMBL/GenBank/DDBJ databases">
        <title>Genomic Encyclopedia of Type Strains, Phase IV (KMG-IV): sequencing the most valuable type-strain genomes for metagenomic binning, comparative biology and taxonomic classification.</title>
        <authorList>
            <person name="Goeker M."/>
        </authorList>
    </citation>
    <scope>NUCLEOTIDE SEQUENCE [LARGE SCALE GENOMIC DNA]</scope>
    <source>
        <strain evidence="3 5">DSM 40499</strain>
    </source>
</reference>
<sequence length="64" mass="6885">MFELPEAGVPGKGPALAAGVGRTPSRAQSASLMSRAEVQNQWAFIIFTTRRATRSRRQPEAASI</sequence>
<evidence type="ECO:0000313" key="3">
    <source>
        <dbReference type="EMBL" id="MBP2049686.1"/>
    </source>
</evidence>
<evidence type="ECO:0000313" key="2">
    <source>
        <dbReference type="EMBL" id="ANP51540.1"/>
    </source>
</evidence>
<dbReference type="RefSeq" id="WP_067306161.1">
    <property type="nucleotide sequence ID" value="NZ_CP016279.1"/>
</dbReference>
<gene>
    <name evidence="2" type="ORF">AVL59_19725</name>
    <name evidence="3" type="ORF">J2Z21_002622</name>
</gene>
<dbReference type="Proteomes" id="UP000092659">
    <property type="component" value="Chromosome"/>
</dbReference>
<reference evidence="2 4" key="1">
    <citation type="submission" date="2016-06" db="EMBL/GenBank/DDBJ databases">
        <title>Complete genome sequence of Streptomyces griseochromogenes ATCC 14511, the Blasticidin S producer.</title>
        <authorList>
            <person name="Wu L."/>
        </authorList>
    </citation>
    <scope>NUCLEOTIDE SEQUENCE [LARGE SCALE GENOMIC DNA]</scope>
    <source>
        <strain evidence="2 4">ATCC 14511</strain>
    </source>
</reference>